<name>A0A1G4BQB2_9PEZI</name>
<reference evidence="5 6" key="1">
    <citation type="submission" date="2016-09" db="EMBL/GenBank/DDBJ databases">
        <authorList>
            <person name="Capua I."/>
            <person name="De Benedictis P."/>
            <person name="Joannis T."/>
            <person name="Lombin L.H."/>
            <person name="Cattoli G."/>
        </authorList>
    </citation>
    <scope>NUCLEOTIDE SEQUENCE [LARGE SCALE GENOMIC DNA]</scope>
    <source>
        <strain evidence="5 6">IMI 309357</strain>
    </source>
</reference>
<dbReference type="OrthoDB" id="5979581at2759"/>
<dbReference type="InterPro" id="IPR011009">
    <property type="entry name" value="Kinase-like_dom_sf"/>
</dbReference>
<evidence type="ECO:0000256" key="1">
    <source>
        <dbReference type="ARBA" id="ARBA00006328"/>
    </source>
</evidence>
<dbReference type="SUPFAM" id="SSF51735">
    <property type="entry name" value="NAD(P)-binding Rossmann-fold domains"/>
    <property type="match status" value="1"/>
</dbReference>
<dbReference type="Gene3D" id="1.10.510.10">
    <property type="entry name" value="Transferase(Phosphotransferase) domain 1"/>
    <property type="match status" value="1"/>
</dbReference>
<dbReference type="SUPFAM" id="SSF56112">
    <property type="entry name" value="Protein kinase-like (PK-like)"/>
    <property type="match status" value="1"/>
</dbReference>
<gene>
    <name evidence="5" type="ORF">CORC01_00958</name>
</gene>
<dbReference type="InterPro" id="IPR036291">
    <property type="entry name" value="NAD(P)-bd_dom_sf"/>
</dbReference>
<evidence type="ECO:0000313" key="5">
    <source>
        <dbReference type="EMBL" id="OHF03639.1"/>
    </source>
</evidence>
<feature type="region of interest" description="Disordered" evidence="3">
    <location>
        <begin position="572"/>
        <end position="599"/>
    </location>
</feature>
<evidence type="ECO:0000256" key="2">
    <source>
        <dbReference type="ARBA" id="ARBA00022857"/>
    </source>
</evidence>
<evidence type="ECO:0000313" key="6">
    <source>
        <dbReference type="Proteomes" id="UP000176998"/>
    </source>
</evidence>
<protein>
    <submittedName>
        <fullName evidence="5">Serine/threonine protein kinase</fullName>
    </submittedName>
</protein>
<dbReference type="Pfam" id="PF00069">
    <property type="entry name" value="Pkinase"/>
    <property type="match status" value="1"/>
</dbReference>
<dbReference type="InterPro" id="IPR008271">
    <property type="entry name" value="Ser/Thr_kinase_AS"/>
</dbReference>
<dbReference type="PROSITE" id="PS50011">
    <property type="entry name" value="PROTEIN_KINASE_DOM"/>
    <property type="match status" value="1"/>
</dbReference>
<keyword evidence="6" id="KW-1185">Reference proteome</keyword>
<keyword evidence="2" id="KW-0521">NADP</keyword>
<keyword evidence="5" id="KW-0723">Serine/threonine-protein kinase</keyword>
<feature type="domain" description="Protein kinase" evidence="4">
    <location>
        <begin position="248"/>
        <end position="579"/>
    </location>
</feature>
<evidence type="ECO:0000256" key="3">
    <source>
        <dbReference type="SAM" id="MobiDB-lite"/>
    </source>
</evidence>
<comment type="caution">
    <text evidence="5">The sequence shown here is derived from an EMBL/GenBank/DDBJ whole genome shotgun (WGS) entry which is preliminary data.</text>
</comment>
<dbReference type="Pfam" id="PF05368">
    <property type="entry name" value="NmrA"/>
    <property type="match status" value="1"/>
</dbReference>
<dbReference type="GO" id="GO:0005524">
    <property type="term" value="F:ATP binding"/>
    <property type="evidence" value="ECO:0007669"/>
    <property type="project" value="InterPro"/>
</dbReference>
<dbReference type="PROSITE" id="PS00108">
    <property type="entry name" value="PROTEIN_KINASE_ST"/>
    <property type="match status" value="1"/>
</dbReference>
<dbReference type="PANTHER" id="PTHR42748">
    <property type="entry name" value="NITROGEN METABOLITE REPRESSION PROTEIN NMRA FAMILY MEMBER"/>
    <property type="match status" value="1"/>
</dbReference>
<dbReference type="AlphaFoldDB" id="A0A1G4BQB2"/>
<accession>A0A1G4BQB2</accession>
<dbReference type="GO" id="GO:0004674">
    <property type="term" value="F:protein serine/threonine kinase activity"/>
    <property type="evidence" value="ECO:0007669"/>
    <property type="project" value="UniProtKB-KW"/>
</dbReference>
<sequence>MTRAVLICGATGKQGGAVINRLVEQNADFEILAVTRDAKSGSAQRLLKKSPKIRLVQGDMADPTALFKTAHEVATSPIWGVFSVQVPMGFGQGGGGELGQGKALVDASLKAGVEFFVYASVERHGAENATNVPHFAHKHDIEQHLFNKSKGTDMEWVVLRPVAFMDNLMDNFVGKVFVTSWAMAIKDKPLQLIAVSDIGYVGAEAFLHPDKYKGRGISLAGDDLTLDQFAAVFRKNTGKELPSTYRIFAWLIMTLVKDFGYMFKWFYDVGYDVDIAALRKDYPGLKDFETWLKTESENESGGKCIVKGIRGHWRLENEASILRKYQAMSPLFRPLEDEIVDPADPPSIVLRYLDSDLRAESNRQRLWRPDIKKVAKSVLEALRILHRDGMVHTDIKLDNIFVFVNLGQQGDHERFTSIQLGDCGGVVSKNSKFATEPGHLIGASFTRSPEAQLGLPWGTSTDIWSFGNAILTLLYGGGFHLFNPANEGCEPEDEHYELMVLARMYRYFGPFPDSFQEIADDNAERIIDFIHSMGPPTKPFPRVTRREIPPADRDFILKIMKLDHRDRPTADQLLEDEWFSEKSEDTREPLPPRKEKPVD</sequence>
<dbReference type="Gene3D" id="3.90.25.10">
    <property type="entry name" value="UDP-galactose 4-epimerase, domain 1"/>
    <property type="match status" value="1"/>
</dbReference>
<dbReference type="GO" id="GO:0005634">
    <property type="term" value="C:nucleus"/>
    <property type="evidence" value="ECO:0007669"/>
    <property type="project" value="TreeGrafter"/>
</dbReference>
<dbReference type="Proteomes" id="UP000176998">
    <property type="component" value="Unassembled WGS sequence"/>
</dbReference>
<keyword evidence="5" id="KW-0808">Transferase</keyword>
<dbReference type="InterPro" id="IPR008030">
    <property type="entry name" value="NmrA-like"/>
</dbReference>
<dbReference type="InterPro" id="IPR000719">
    <property type="entry name" value="Prot_kinase_dom"/>
</dbReference>
<proteinExistence type="inferred from homology"/>
<dbReference type="RefSeq" id="XP_022480775.1">
    <property type="nucleotide sequence ID" value="XM_022612614.1"/>
</dbReference>
<dbReference type="Gene3D" id="3.40.50.720">
    <property type="entry name" value="NAD(P)-binding Rossmann-like Domain"/>
    <property type="match status" value="1"/>
</dbReference>
<dbReference type="GeneID" id="34554124"/>
<keyword evidence="5" id="KW-0418">Kinase</keyword>
<evidence type="ECO:0000259" key="4">
    <source>
        <dbReference type="PROSITE" id="PS50011"/>
    </source>
</evidence>
<dbReference type="InterPro" id="IPR051164">
    <property type="entry name" value="NmrA-like_oxidored"/>
</dbReference>
<dbReference type="STRING" id="1209926.A0A1G4BQB2"/>
<dbReference type="SMART" id="SM00220">
    <property type="entry name" value="S_TKc"/>
    <property type="match status" value="1"/>
</dbReference>
<organism evidence="5 6">
    <name type="scientific">Colletotrichum orchidophilum</name>
    <dbReference type="NCBI Taxonomy" id="1209926"/>
    <lineage>
        <taxon>Eukaryota</taxon>
        <taxon>Fungi</taxon>
        <taxon>Dikarya</taxon>
        <taxon>Ascomycota</taxon>
        <taxon>Pezizomycotina</taxon>
        <taxon>Sordariomycetes</taxon>
        <taxon>Hypocreomycetidae</taxon>
        <taxon>Glomerellales</taxon>
        <taxon>Glomerellaceae</taxon>
        <taxon>Colletotrichum</taxon>
    </lineage>
</organism>
<dbReference type="PANTHER" id="PTHR42748:SF7">
    <property type="entry name" value="NMRA LIKE REDOX SENSOR 1-RELATED"/>
    <property type="match status" value="1"/>
</dbReference>
<feature type="compositionally biased region" description="Basic and acidic residues" evidence="3">
    <location>
        <begin position="579"/>
        <end position="599"/>
    </location>
</feature>
<dbReference type="EMBL" id="MJBS01000005">
    <property type="protein sequence ID" value="OHF03639.1"/>
    <property type="molecule type" value="Genomic_DNA"/>
</dbReference>
<comment type="similarity">
    <text evidence="1">Belongs to the NmrA-type oxidoreductase family.</text>
</comment>